<evidence type="ECO:0000259" key="2">
    <source>
        <dbReference type="Pfam" id="PF20151"/>
    </source>
</evidence>
<feature type="transmembrane region" description="Helical" evidence="1">
    <location>
        <begin position="64"/>
        <end position="86"/>
    </location>
</feature>
<keyword evidence="4" id="KW-1185">Reference proteome</keyword>
<reference evidence="3 4" key="1">
    <citation type="submission" date="2019-01" db="EMBL/GenBank/DDBJ databases">
        <title>Draft genome sequences of three monokaryotic isolates of the white-rot basidiomycete fungus Dichomitus squalens.</title>
        <authorList>
            <consortium name="DOE Joint Genome Institute"/>
            <person name="Lopez S.C."/>
            <person name="Andreopoulos B."/>
            <person name="Pangilinan J."/>
            <person name="Lipzen A."/>
            <person name="Riley R."/>
            <person name="Ahrendt S."/>
            <person name="Ng V."/>
            <person name="Barry K."/>
            <person name="Daum C."/>
            <person name="Grigoriev I.V."/>
            <person name="Hilden K.S."/>
            <person name="Makela M.R."/>
            <person name="de Vries R.P."/>
        </authorList>
    </citation>
    <scope>NUCLEOTIDE SEQUENCE [LARGE SCALE GENOMIC DNA]</scope>
    <source>
        <strain evidence="3 4">CBS 464.89</strain>
    </source>
</reference>
<dbReference type="Pfam" id="PF20151">
    <property type="entry name" value="DUF6533"/>
    <property type="match status" value="1"/>
</dbReference>
<name>A0A4Q9PFX6_9APHY</name>
<sequence>MSSVIPVSALTAPVAGVDVFIALAALLYYDWILCLGSEISLVWNGHNRRTWASLVYALSRYPILVFYAFVIMSFFPVSALVCLVRNSPT</sequence>
<organism evidence="3 4">
    <name type="scientific">Dichomitus squalens</name>
    <dbReference type="NCBI Taxonomy" id="114155"/>
    <lineage>
        <taxon>Eukaryota</taxon>
        <taxon>Fungi</taxon>
        <taxon>Dikarya</taxon>
        <taxon>Basidiomycota</taxon>
        <taxon>Agaricomycotina</taxon>
        <taxon>Agaricomycetes</taxon>
        <taxon>Polyporales</taxon>
        <taxon>Polyporaceae</taxon>
        <taxon>Dichomitus</taxon>
    </lineage>
</organism>
<evidence type="ECO:0000313" key="4">
    <source>
        <dbReference type="Proteomes" id="UP000292082"/>
    </source>
</evidence>
<evidence type="ECO:0000256" key="1">
    <source>
        <dbReference type="SAM" id="Phobius"/>
    </source>
</evidence>
<dbReference type="EMBL" id="ML145276">
    <property type="protein sequence ID" value="TBU51922.1"/>
    <property type="molecule type" value="Genomic_DNA"/>
</dbReference>
<accession>A0A4Q9PFX6</accession>
<dbReference type="Proteomes" id="UP000292082">
    <property type="component" value="Unassembled WGS sequence"/>
</dbReference>
<evidence type="ECO:0000313" key="3">
    <source>
        <dbReference type="EMBL" id="TBU51922.1"/>
    </source>
</evidence>
<dbReference type="InterPro" id="IPR045340">
    <property type="entry name" value="DUF6533"/>
</dbReference>
<proteinExistence type="predicted"/>
<keyword evidence="1" id="KW-0812">Transmembrane</keyword>
<protein>
    <recommendedName>
        <fullName evidence="2">DUF6533 domain-containing protein</fullName>
    </recommendedName>
</protein>
<gene>
    <name evidence="3" type="ORF">BD310DRAFT_274950</name>
</gene>
<keyword evidence="1" id="KW-1133">Transmembrane helix</keyword>
<dbReference type="AlphaFoldDB" id="A0A4Q9PFX6"/>
<keyword evidence="1" id="KW-0472">Membrane</keyword>
<feature type="domain" description="DUF6533" evidence="2">
    <location>
        <begin position="20"/>
        <end position="64"/>
    </location>
</feature>